<name>A0A1G9YY26_9PSEU</name>
<evidence type="ECO:0000313" key="2">
    <source>
        <dbReference type="Proteomes" id="UP000199682"/>
    </source>
</evidence>
<dbReference type="AlphaFoldDB" id="A0A1G9YY26"/>
<organism evidence="1 2">
    <name type="scientific">Lentzea albidocapillata subsp. violacea</name>
    <dbReference type="NCBI Taxonomy" id="128104"/>
    <lineage>
        <taxon>Bacteria</taxon>
        <taxon>Bacillati</taxon>
        <taxon>Actinomycetota</taxon>
        <taxon>Actinomycetes</taxon>
        <taxon>Pseudonocardiales</taxon>
        <taxon>Pseudonocardiaceae</taxon>
        <taxon>Lentzea</taxon>
    </lineage>
</organism>
<evidence type="ECO:0000313" key="1">
    <source>
        <dbReference type="EMBL" id="SDN14109.1"/>
    </source>
</evidence>
<proteinExistence type="predicted"/>
<gene>
    <name evidence="1" type="ORF">SAMN04488074_13629</name>
</gene>
<dbReference type="RefSeq" id="WP_090015104.1">
    <property type="nucleotide sequence ID" value="NZ_FNET01000036.1"/>
</dbReference>
<dbReference type="EMBL" id="FNET01000036">
    <property type="protein sequence ID" value="SDN14109.1"/>
    <property type="molecule type" value="Genomic_DNA"/>
</dbReference>
<reference evidence="2" key="1">
    <citation type="submission" date="2016-10" db="EMBL/GenBank/DDBJ databases">
        <authorList>
            <person name="Varghese N."/>
            <person name="Submissions S."/>
        </authorList>
    </citation>
    <scope>NUCLEOTIDE SEQUENCE [LARGE SCALE GENOMIC DNA]</scope>
    <source>
        <strain evidence="2">DSM 44796</strain>
    </source>
</reference>
<dbReference type="Proteomes" id="UP000199682">
    <property type="component" value="Unassembled WGS sequence"/>
</dbReference>
<protein>
    <submittedName>
        <fullName evidence="1">Uncharacterized protein</fullName>
    </submittedName>
</protein>
<accession>A0A1G9YY26</accession>
<sequence length="84" mass="9453">MTEKPNPTRTTVELQTGDEVITPDGTRRGVVRKTYSDGPVNREPGKTTVQLFSGSVFSRDEAPLPRPRGWIVEDNDTEWQLLKP</sequence>